<gene>
    <name evidence="3" type="ORF">E6G98_04090</name>
    <name evidence="2" type="ORF">E6G99_08760</name>
</gene>
<dbReference type="EMBL" id="VBAJ01000225">
    <property type="protein sequence ID" value="TMJ06578.1"/>
    <property type="molecule type" value="Genomic_DNA"/>
</dbReference>
<accession>A0A537LV84</accession>
<dbReference type="SUPFAM" id="SSF143422">
    <property type="entry name" value="Transposase IS200-like"/>
    <property type="match status" value="1"/>
</dbReference>
<dbReference type="PANTHER" id="PTHR34322:SF2">
    <property type="entry name" value="TRANSPOSASE IS200-LIKE DOMAIN-CONTAINING PROTEIN"/>
    <property type="match status" value="1"/>
</dbReference>
<dbReference type="SMART" id="SM01321">
    <property type="entry name" value="Y1_Tnp"/>
    <property type="match status" value="1"/>
</dbReference>
<dbReference type="GO" id="GO:0006313">
    <property type="term" value="P:DNA transposition"/>
    <property type="evidence" value="ECO:0007669"/>
    <property type="project" value="InterPro"/>
</dbReference>
<dbReference type="Proteomes" id="UP000315217">
    <property type="component" value="Unassembled WGS sequence"/>
</dbReference>
<dbReference type="InterPro" id="IPR002686">
    <property type="entry name" value="Transposase_17"/>
</dbReference>
<comment type="caution">
    <text evidence="3">The sequence shown here is derived from an EMBL/GenBank/DDBJ whole genome shotgun (WGS) entry which is preliminary data.</text>
</comment>
<organism evidence="3 4">
    <name type="scientific">Candidatus Segetimicrobium genomatis</name>
    <dbReference type="NCBI Taxonomy" id="2569760"/>
    <lineage>
        <taxon>Bacteria</taxon>
        <taxon>Bacillati</taxon>
        <taxon>Candidatus Sysuimicrobiota</taxon>
        <taxon>Candidatus Sysuimicrobiia</taxon>
        <taxon>Candidatus Sysuimicrobiales</taxon>
        <taxon>Candidatus Segetimicrobiaceae</taxon>
        <taxon>Candidatus Segetimicrobium</taxon>
    </lineage>
</organism>
<dbReference type="InterPro" id="IPR036515">
    <property type="entry name" value="Transposase_17_sf"/>
</dbReference>
<dbReference type="GO" id="GO:0004803">
    <property type="term" value="F:transposase activity"/>
    <property type="evidence" value="ECO:0007669"/>
    <property type="project" value="InterPro"/>
</dbReference>
<name>A0A537LV84_9BACT</name>
<evidence type="ECO:0000313" key="2">
    <source>
        <dbReference type="EMBL" id="TMJ06578.1"/>
    </source>
</evidence>
<dbReference type="PANTHER" id="PTHR34322">
    <property type="entry name" value="TRANSPOSASE, Y1_TNP DOMAIN-CONTAINING"/>
    <property type="match status" value="1"/>
</dbReference>
<sequence length="191" mass="22320">MPRRPRGVIVESFVHITSKGNRGACLYPNRADYLFFLQRLRMDAIAHGVSVHAYCLMPNHFHLLVEVADRPVSTFMHGLLQRHAQYINRLYRHHGHVFADRFWSKRCDYDFYFLAVLGYIHLNPIRAGLTRNVAQYPWSSHRAYIGREEAPWVNTRALELFSPDRGIAIGMFAQFVELQAFGLRHQRRLVG</sequence>
<dbReference type="EMBL" id="VBAI01000040">
    <property type="protein sequence ID" value="TMJ11929.1"/>
    <property type="molecule type" value="Genomic_DNA"/>
</dbReference>
<dbReference type="Pfam" id="PF01797">
    <property type="entry name" value="Y1_Tnp"/>
    <property type="match status" value="1"/>
</dbReference>
<evidence type="ECO:0000313" key="3">
    <source>
        <dbReference type="EMBL" id="TMJ11929.1"/>
    </source>
</evidence>
<dbReference type="AlphaFoldDB" id="A0A537LV84"/>
<evidence type="ECO:0000259" key="1">
    <source>
        <dbReference type="SMART" id="SM01321"/>
    </source>
</evidence>
<evidence type="ECO:0000313" key="5">
    <source>
        <dbReference type="Proteomes" id="UP000318661"/>
    </source>
</evidence>
<dbReference type="Gene3D" id="3.30.70.1290">
    <property type="entry name" value="Transposase IS200-like"/>
    <property type="match status" value="1"/>
</dbReference>
<protein>
    <submittedName>
        <fullName evidence="3">Transposase</fullName>
    </submittedName>
</protein>
<evidence type="ECO:0000313" key="4">
    <source>
        <dbReference type="Proteomes" id="UP000315217"/>
    </source>
</evidence>
<feature type="domain" description="Transposase IS200-like" evidence="1">
    <location>
        <begin position="10"/>
        <end position="123"/>
    </location>
</feature>
<reference evidence="4 5" key="1">
    <citation type="journal article" date="2019" name="Nat. Microbiol.">
        <title>Mediterranean grassland soil C-N compound turnover is dependent on rainfall and depth, and is mediated by genomically divergent microorganisms.</title>
        <authorList>
            <person name="Diamond S."/>
            <person name="Andeer P.F."/>
            <person name="Li Z."/>
            <person name="Crits-Christoph A."/>
            <person name="Burstein D."/>
            <person name="Anantharaman K."/>
            <person name="Lane K.R."/>
            <person name="Thomas B.C."/>
            <person name="Pan C."/>
            <person name="Northen T.R."/>
            <person name="Banfield J.F."/>
        </authorList>
    </citation>
    <scope>NUCLEOTIDE SEQUENCE [LARGE SCALE GENOMIC DNA]</scope>
    <source>
        <strain evidence="3">NP_1</strain>
        <strain evidence="2">NP_2</strain>
    </source>
</reference>
<proteinExistence type="predicted"/>
<dbReference type="Proteomes" id="UP000318661">
    <property type="component" value="Unassembled WGS sequence"/>
</dbReference>
<dbReference type="GO" id="GO:0003677">
    <property type="term" value="F:DNA binding"/>
    <property type="evidence" value="ECO:0007669"/>
    <property type="project" value="InterPro"/>
</dbReference>